<feature type="transmembrane region" description="Helical" evidence="7">
    <location>
        <begin position="33"/>
        <end position="52"/>
    </location>
</feature>
<keyword evidence="3 7" id="KW-0812">Transmembrane</keyword>
<evidence type="ECO:0000256" key="7">
    <source>
        <dbReference type="SAM" id="Phobius"/>
    </source>
</evidence>
<protein>
    <submittedName>
        <fullName evidence="8">Solute carrier family 7 member 4</fullName>
    </submittedName>
</protein>
<dbReference type="Proteomes" id="UP000694570">
    <property type="component" value="Unplaced"/>
</dbReference>
<dbReference type="RefSeq" id="XP_020927713.1">
    <property type="nucleotide sequence ID" value="XM_021072054.1"/>
</dbReference>
<accession>A0A4X1UWY0</accession>
<evidence type="ECO:0000256" key="2">
    <source>
        <dbReference type="ARBA" id="ARBA00022448"/>
    </source>
</evidence>
<evidence type="ECO:0000256" key="4">
    <source>
        <dbReference type="ARBA" id="ARBA00022970"/>
    </source>
</evidence>
<feature type="transmembrane region" description="Helical" evidence="7">
    <location>
        <begin position="471"/>
        <end position="493"/>
    </location>
</feature>
<dbReference type="GO" id="GO:0016020">
    <property type="term" value="C:membrane"/>
    <property type="evidence" value="ECO:0007669"/>
    <property type="project" value="UniProtKB-SubCell"/>
</dbReference>
<feature type="transmembrane region" description="Helical" evidence="7">
    <location>
        <begin position="64"/>
        <end position="84"/>
    </location>
</feature>
<comment type="subcellular location">
    <subcellularLocation>
        <location evidence="1">Membrane</location>
        <topology evidence="1">Multi-pass membrane protein</topology>
    </subcellularLocation>
</comment>
<sequence length="823" mass="86870">MASRLARFCQKLKRRKPLEEATMETLLQRCLSTLDLTMLGVGAMVGSGLYVLTGTVAKEISGPAVIVSFGVAAVVSLMAALCYAEFGARVPRTGSAYLFTYVSMGELWAFLIGWDLVLEYLIGGAAVARAWSGYLDAMFNHRIRNFTEVHVGVWQVPFLAGYPDFLAAGILLLVSIFVSCGARVSSWLNHTLSAINMTVILFTIILGFILARPQNWGKQEGGFAPFGFSGILAGTATCFYAFVGFDVIAASSEEARNPKRAVPVAITVSLGLAASAYILVSTVVTLMVPWHHLAPDSALADAFYERGYGWAGYIVAIGSICSMNTVLLGILFSLPRIIYAMATDGLFFQAFAYVHPRTQVPVVGIMVFGALTAFVALLLDLEALVQFLSIGTLLAYTFVAISVIVLRFQKAPASSSTSPESSVPAAKEYNSFSDHIELVGTEQGPASEPGQLRPALRPYLGCLDRCCPGTAVAWAIGVLVVSGAILACTLTIGNSVLKLPHWGSVLLLLLSGGMFLLSLIVLGAYQQQRQQDIFQVPPCQCHQPTSPLLPTSSAPTAGEATHMSPSDCLMSGPWAWHAALPCGPAPPCPCLSDTHGATDSSSEHLPQHLPHAEAEHPDLVALLHLAGDRTHSVFRVRHAAQQGEPAGAARADHHTLCGLPQRQLTGGDSAGCAAPQPGTSPGVWPLGAALQSMRTAGGLPSTLGGPPSIQASSGSGLLTPGGPWGCSGRDQHWCGRLFARCLPVHDPLQQPGQVGWSWGVDEAPAPGIYNNNCPASHAACIVSIVFVALGSTQLSPLHSKVQGFCSGEVPGPVHLCPTFRGFA</sequence>
<gene>
    <name evidence="8" type="primary">SLC7A4</name>
</gene>
<name>A0A4X1UWY0_PIG</name>
<dbReference type="Ensembl" id="ENSSSCT00065067848.1">
    <property type="protein sequence ID" value="ENSSSCP00065029533.1"/>
    <property type="gene ID" value="ENSSSCG00065049535.1"/>
</dbReference>
<evidence type="ECO:0000256" key="1">
    <source>
        <dbReference type="ARBA" id="ARBA00004141"/>
    </source>
</evidence>
<dbReference type="Ensembl" id="ENSSSCT00025097450.1">
    <property type="protein sequence ID" value="ENSSSCP00025042792.1"/>
    <property type="gene ID" value="ENSSSCG00025070830.1"/>
</dbReference>
<dbReference type="Proteomes" id="UP000694727">
    <property type="component" value="Unplaced"/>
</dbReference>
<keyword evidence="4" id="KW-0029">Amino-acid transport</keyword>
<dbReference type="Proteomes" id="UP000694722">
    <property type="component" value="Unplaced"/>
</dbReference>
<evidence type="ECO:0000256" key="3">
    <source>
        <dbReference type="ARBA" id="ARBA00022692"/>
    </source>
</evidence>
<feature type="transmembrane region" description="Helical" evidence="7">
    <location>
        <begin position="310"/>
        <end position="339"/>
    </location>
</feature>
<dbReference type="Proteomes" id="UP000694571">
    <property type="component" value="Unplaced"/>
</dbReference>
<dbReference type="GO" id="GO:0006865">
    <property type="term" value="P:amino acid transport"/>
    <property type="evidence" value="ECO:0007669"/>
    <property type="project" value="UniProtKB-KW"/>
</dbReference>
<evidence type="ECO:0000256" key="5">
    <source>
        <dbReference type="ARBA" id="ARBA00022989"/>
    </source>
</evidence>
<dbReference type="Pfam" id="PF13520">
    <property type="entry name" value="AA_permease_2"/>
    <property type="match status" value="1"/>
</dbReference>
<dbReference type="Ensembl" id="ENSSSCT00035005180.1">
    <property type="protein sequence ID" value="ENSSSCP00035001795.1"/>
    <property type="gene ID" value="ENSSSCG00035004148.1"/>
</dbReference>
<dbReference type="CTD" id="6545"/>
<feature type="transmembrane region" description="Helical" evidence="7">
    <location>
        <begin position="261"/>
        <end position="290"/>
    </location>
</feature>
<dbReference type="OrthoDB" id="9446449at2759"/>
<proteinExistence type="predicted"/>
<dbReference type="RefSeq" id="XP_020927712.1">
    <property type="nucleotide sequence ID" value="XM_021072053.1"/>
</dbReference>
<dbReference type="PANTHER" id="PTHR43243">
    <property type="entry name" value="INNER MEMBRANE TRANSPORTER YGJI-RELATED"/>
    <property type="match status" value="1"/>
</dbReference>
<dbReference type="GO" id="GO:0022857">
    <property type="term" value="F:transmembrane transporter activity"/>
    <property type="evidence" value="ECO:0007669"/>
    <property type="project" value="InterPro"/>
</dbReference>
<evidence type="ECO:0000313" key="9">
    <source>
        <dbReference type="Proteomes" id="UP000314985"/>
    </source>
</evidence>
<dbReference type="Proteomes" id="UP000694725">
    <property type="component" value="Unplaced"/>
</dbReference>
<feature type="transmembrane region" description="Helical" evidence="7">
    <location>
        <begin position="505"/>
        <end position="525"/>
    </location>
</feature>
<dbReference type="AlphaFoldDB" id="A0A4X1UWY0"/>
<keyword evidence="5 7" id="KW-1133">Transmembrane helix</keyword>
<dbReference type="Ensembl" id="ENSSSCT00030102838.1">
    <property type="protein sequence ID" value="ENSSSCP00030047428.1"/>
    <property type="gene ID" value="ENSSSCG00030073430.1"/>
</dbReference>
<dbReference type="Ensembl" id="ENSSSCT00050061129.1">
    <property type="protein sequence ID" value="ENSSSCP00050026287.1"/>
    <property type="gene ID" value="ENSSSCG00050044902.1"/>
</dbReference>
<dbReference type="GeneID" id="100511285"/>
<dbReference type="Ensembl" id="ENSSSCT00060027844.1">
    <property type="protein sequence ID" value="ENSSSCP00060011919.1"/>
    <property type="gene ID" value="ENSSSCG00060020539.1"/>
</dbReference>
<feature type="transmembrane region" description="Helical" evidence="7">
    <location>
        <begin position="96"/>
        <end position="114"/>
    </location>
</feature>
<feature type="transmembrane region" description="Helical" evidence="7">
    <location>
        <begin position="360"/>
        <end position="379"/>
    </location>
</feature>
<dbReference type="InterPro" id="IPR002293">
    <property type="entry name" value="AA/rel_permease1"/>
</dbReference>
<feature type="transmembrane region" description="Helical" evidence="7">
    <location>
        <begin position="223"/>
        <end position="249"/>
    </location>
</feature>
<evidence type="ECO:0000313" key="8">
    <source>
        <dbReference type="Ensembl" id="ENSSSCP00070033270.1"/>
    </source>
</evidence>
<keyword evidence="2" id="KW-0813">Transport</keyword>
<feature type="transmembrane region" description="Helical" evidence="7">
    <location>
        <begin position="165"/>
        <end position="184"/>
    </location>
</feature>
<evidence type="ECO:0000256" key="6">
    <source>
        <dbReference type="ARBA" id="ARBA00023136"/>
    </source>
</evidence>
<reference evidence="8" key="2">
    <citation type="submission" date="2025-05" db="UniProtKB">
        <authorList>
            <consortium name="Ensembl"/>
        </authorList>
    </citation>
    <scope>IDENTIFICATION</scope>
</reference>
<dbReference type="Proteomes" id="UP000314985">
    <property type="component" value="Chromosome 14"/>
</dbReference>
<keyword evidence="6 7" id="KW-0472">Membrane</keyword>
<feature type="transmembrane region" description="Helical" evidence="7">
    <location>
        <begin position="191"/>
        <end position="211"/>
    </location>
</feature>
<dbReference type="Proteomes" id="UP000694723">
    <property type="component" value="Unplaced"/>
</dbReference>
<dbReference type="PANTHER" id="PTHR43243:SF4">
    <property type="entry name" value="CATIONIC AMINO ACID TRANSPORTER 4"/>
    <property type="match status" value="1"/>
</dbReference>
<dbReference type="FunFam" id="1.20.1740.10:FF:000010">
    <property type="entry name" value="probable cationic amino acid transporter"/>
    <property type="match status" value="1"/>
</dbReference>
<organism evidence="8 9">
    <name type="scientific">Sus scrofa</name>
    <name type="common">Pig</name>
    <dbReference type="NCBI Taxonomy" id="9823"/>
    <lineage>
        <taxon>Eukaryota</taxon>
        <taxon>Metazoa</taxon>
        <taxon>Chordata</taxon>
        <taxon>Craniata</taxon>
        <taxon>Vertebrata</taxon>
        <taxon>Euteleostomi</taxon>
        <taxon>Mammalia</taxon>
        <taxon>Eutheria</taxon>
        <taxon>Laurasiatheria</taxon>
        <taxon>Artiodactyla</taxon>
        <taxon>Suina</taxon>
        <taxon>Suidae</taxon>
        <taxon>Sus</taxon>
    </lineage>
</organism>
<dbReference type="Ensembl" id="ENSSSCT00040077358.1">
    <property type="protein sequence ID" value="ENSSSCP00040033259.1"/>
    <property type="gene ID" value="ENSSSCG00040057108.1"/>
</dbReference>
<dbReference type="Ensembl" id="ENSSSCT00070039720.1">
    <property type="protein sequence ID" value="ENSSSCP00070033270.1"/>
    <property type="gene ID" value="ENSSSCG00070020037.1"/>
</dbReference>
<dbReference type="Proteomes" id="UP000694720">
    <property type="component" value="Unplaced"/>
</dbReference>
<reference evidence="8 9" key="1">
    <citation type="submission" date="2017-08" db="EMBL/GenBank/DDBJ databases">
        <title>USMARCv1.0.</title>
        <authorList>
            <person name="Hannum G.I."/>
            <person name="Koren S."/>
            <person name="Schroeder S.G."/>
            <person name="Chin S.C."/>
            <person name="Nonneman D.J."/>
            <person name="Becker S.A."/>
            <person name="Rosen B.D."/>
            <person name="Bickhart D.M."/>
            <person name="Putnam N.H."/>
            <person name="Green R.E."/>
            <person name="Tuggle C.K."/>
            <person name="Liu H."/>
            <person name="Rohrer G.A."/>
            <person name="Warr A."/>
            <person name="Hall R."/>
            <person name="Kim K."/>
            <person name="Hume D.A."/>
            <person name="Talbot R."/>
            <person name="Chow W."/>
            <person name="Howe K."/>
            <person name="Schwartz A.S."/>
            <person name="Watson M."/>
            <person name="Archibald A.L."/>
            <person name="Phillippy A.M."/>
            <person name="Smith T.P.L."/>
        </authorList>
    </citation>
    <scope>NUCLEOTIDE SEQUENCE [LARGE SCALE GENOMIC DNA]</scope>
</reference>
<dbReference type="Gene3D" id="1.20.1740.10">
    <property type="entry name" value="Amino acid/polyamine transporter I"/>
    <property type="match status" value="1"/>
</dbReference>
<feature type="transmembrane region" description="Helical" evidence="7">
    <location>
        <begin position="385"/>
        <end position="406"/>
    </location>
</feature>